<evidence type="ECO:0000313" key="5">
    <source>
        <dbReference type="Proteomes" id="UP001161247"/>
    </source>
</evidence>
<dbReference type="InterPro" id="IPR008909">
    <property type="entry name" value="DALR_anticod-bd"/>
</dbReference>
<reference evidence="4" key="1">
    <citation type="submission" date="2023-03" db="EMBL/GenBank/DDBJ databases">
        <authorList>
            <person name="Julca I."/>
        </authorList>
    </citation>
    <scope>NUCLEOTIDE SEQUENCE</scope>
</reference>
<accession>A0AAV1CQJ3</accession>
<evidence type="ECO:0000259" key="3">
    <source>
        <dbReference type="SMART" id="SM01016"/>
    </source>
</evidence>
<dbReference type="EMBL" id="OX459119">
    <property type="protein sequence ID" value="CAI9096777.1"/>
    <property type="molecule type" value="Genomic_DNA"/>
</dbReference>
<name>A0AAV1CQJ3_OLDCO</name>
<proteinExistence type="predicted"/>
<dbReference type="AlphaFoldDB" id="A0AAV1CQJ3"/>
<dbReference type="GO" id="GO:0005524">
    <property type="term" value="F:ATP binding"/>
    <property type="evidence" value="ECO:0007669"/>
    <property type="project" value="InterPro"/>
</dbReference>
<dbReference type="GO" id="GO:0006420">
    <property type="term" value="P:arginyl-tRNA aminoacylation"/>
    <property type="evidence" value="ECO:0007669"/>
    <property type="project" value="InterPro"/>
</dbReference>
<evidence type="ECO:0000256" key="2">
    <source>
        <dbReference type="ARBA" id="ARBA00049339"/>
    </source>
</evidence>
<dbReference type="EC" id="6.1.1.19" evidence="1"/>
<dbReference type="PANTHER" id="PTHR11956:SF5">
    <property type="entry name" value="ARGININE--TRNA LIGASE, CYTOPLASMIC"/>
    <property type="match status" value="1"/>
</dbReference>
<dbReference type="SUPFAM" id="SSF55190">
    <property type="entry name" value="Arginyl-tRNA synthetase (ArgRS), N-terminal 'additional' domain"/>
    <property type="match status" value="1"/>
</dbReference>
<sequence length="187" mass="20829">MVSSVKELVENLFVESLRKTLPDEVDVVPMVAACLNQARGPFQCNNAMSFSQKLKEGKMPGFSNTRAVGQAIMENLPASDMVDKCSVAGPGFHRYRMPADQYTFGFNLDEKGHAAVFCLHARICLIIRKSGKDIENLNKVGTIALDHPAEQILGFHLLQFSEAVQGACMKMLPKILREYLYHVLQEL</sequence>
<feature type="domain" description="Arginyl tRNA synthetase N-terminal" evidence="3">
    <location>
        <begin position="7"/>
        <end position="97"/>
    </location>
</feature>
<dbReference type="SUPFAM" id="SSF47323">
    <property type="entry name" value="Anticodon-binding domain of a subclass of class I aminoacyl-tRNA synthetases"/>
    <property type="match status" value="1"/>
</dbReference>
<dbReference type="Pfam" id="PF05746">
    <property type="entry name" value="DALR_1"/>
    <property type="match status" value="1"/>
</dbReference>
<dbReference type="PANTHER" id="PTHR11956">
    <property type="entry name" value="ARGINYL-TRNA SYNTHETASE"/>
    <property type="match status" value="1"/>
</dbReference>
<dbReference type="InterPro" id="IPR005148">
    <property type="entry name" value="Arg-tRNA-synth_N"/>
</dbReference>
<dbReference type="InterPro" id="IPR036695">
    <property type="entry name" value="Arg-tRNA-synth_N_sf"/>
</dbReference>
<comment type="catalytic activity">
    <reaction evidence="2">
        <text>tRNA(Arg) + L-arginine + ATP = L-arginyl-tRNA(Arg) + AMP + diphosphate</text>
        <dbReference type="Rhea" id="RHEA:20301"/>
        <dbReference type="Rhea" id="RHEA-COMP:9658"/>
        <dbReference type="Rhea" id="RHEA-COMP:9673"/>
        <dbReference type="ChEBI" id="CHEBI:30616"/>
        <dbReference type="ChEBI" id="CHEBI:32682"/>
        <dbReference type="ChEBI" id="CHEBI:33019"/>
        <dbReference type="ChEBI" id="CHEBI:78442"/>
        <dbReference type="ChEBI" id="CHEBI:78513"/>
        <dbReference type="ChEBI" id="CHEBI:456215"/>
        <dbReference type="EC" id="6.1.1.19"/>
    </reaction>
</comment>
<dbReference type="InterPro" id="IPR009080">
    <property type="entry name" value="tRNAsynth_Ia_anticodon-bd"/>
</dbReference>
<gene>
    <name evidence="4" type="ORF">OLC1_LOCUS7446</name>
</gene>
<evidence type="ECO:0000313" key="4">
    <source>
        <dbReference type="EMBL" id="CAI9096777.1"/>
    </source>
</evidence>
<protein>
    <recommendedName>
        <fullName evidence="1">arginine--tRNA ligase</fullName>
        <ecNumber evidence="1">6.1.1.19</ecNumber>
    </recommendedName>
</protein>
<dbReference type="SMART" id="SM01016">
    <property type="entry name" value="Arg_tRNA_synt_N"/>
    <property type="match status" value="1"/>
</dbReference>
<dbReference type="GO" id="GO:0004814">
    <property type="term" value="F:arginine-tRNA ligase activity"/>
    <property type="evidence" value="ECO:0007669"/>
    <property type="project" value="UniProtKB-EC"/>
</dbReference>
<dbReference type="Pfam" id="PF03485">
    <property type="entry name" value="Arg_tRNA_synt_N"/>
    <property type="match status" value="1"/>
</dbReference>
<evidence type="ECO:0000256" key="1">
    <source>
        <dbReference type="ARBA" id="ARBA00012837"/>
    </source>
</evidence>
<organism evidence="4 5">
    <name type="scientific">Oldenlandia corymbosa var. corymbosa</name>
    <dbReference type="NCBI Taxonomy" id="529605"/>
    <lineage>
        <taxon>Eukaryota</taxon>
        <taxon>Viridiplantae</taxon>
        <taxon>Streptophyta</taxon>
        <taxon>Embryophyta</taxon>
        <taxon>Tracheophyta</taxon>
        <taxon>Spermatophyta</taxon>
        <taxon>Magnoliopsida</taxon>
        <taxon>eudicotyledons</taxon>
        <taxon>Gunneridae</taxon>
        <taxon>Pentapetalae</taxon>
        <taxon>asterids</taxon>
        <taxon>lamiids</taxon>
        <taxon>Gentianales</taxon>
        <taxon>Rubiaceae</taxon>
        <taxon>Rubioideae</taxon>
        <taxon>Spermacoceae</taxon>
        <taxon>Hedyotis-Oldenlandia complex</taxon>
        <taxon>Oldenlandia</taxon>
    </lineage>
</organism>
<dbReference type="Gene3D" id="1.10.730.10">
    <property type="entry name" value="Isoleucyl-tRNA Synthetase, Domain 1"/>
    <property type="match status" value="1"/>
</dbReference>
<dbReference type="Proteomes" id="UP001161247">
    <property type="component" value="Chromosome 2"/>
</dbReference>
<dbReference type="GO" id="GO:0005737">
    <property type="term" value="C:cytoplasm"/>
    <property type="evidence" value="ECO:0007669"/>
    <property type="project" value="InterPro"/>
</dbReference>
<keyword evidence="5" id="KW-1185">Reference proteome</keyword>
<dbReference type="Gene3D" id="3.30.1360.70">
    <property type="entry name" value="Arginyl tRNA synthetase N-terminal domain"/>
    <property type="match status" value="1"/>
</dbReference>
<dbReference type="InterPro" id="IPR001278">
    <property type="entry name" value="Arg-tRNA-ligase"/>
</dbReference>